<dbReference type="InterPro" id="IPR023795">
    <property type="entry name" value="Serpin_CS"/>
</dbReference>
<dbReference type="SUPFAM" id="SSF56574">
    <property type="entry name" value="Serpins"/>
    <property type="match status" value="1"/>
</dbReference>
<dbReference type="STRING" id="6313.A0A158PAS4"/>
<dbReference type="WBParaSite" id="ACAC_0000993501-mRNA-1">
    <property type="protein sequence ID" value="ACAC_0000993501-mRNA-1"/>
    <property type="gene ID" value="ACAC_0000993501"/>
</dbReference>
<dbReference type="Pfam" id="PF00079">
    <property type="entry name" value="Serpin"/>
    <property type="match status" value="2"/>
</dbReference>
<dbReference type="PROSITE" id="PS00284">
    <property type="entry name" value="SERPIN"/>
    <property type="match status" value="1"/>
</dbReference>
<evidence type="ECO:0000313" key="4">
    <source>
        <dbReference type="Proteomes" id="UP000035642"/>
    </source>
</evidence>
<name>A0A158PAS4_ANGCA</name>
<dbReference type="Gene3D" id="3.30.497.10">
    <property type="entry name" value="Antithrombin, subunit I, domain 2"/>
    <property type="match status" value="2"/>
</dbReference>
<organism evidence="4 5">
    <name type="scientific">Angiostrongylus cantonensis</name>
    <name type="common">Rat lungworm</name>
    <dbReference type="NCBI Taxonomy" id="6313"/>
    <lineage>
        <taxon>Eukaryota</taxon>
        <taxon>Metazoa</taxon>
        <taxon>Ecdysozoa</taxon>
        <taxon>Nematoda</taxon>
        <taxon>Chromadorea</taxon>
        <taxon>Rhabditida</taxon>
        <taxon>Rhabditina</taxon>
        <taxon>Rhabditomorpha</taxon>
        <taxon>Strongyloidea</taxon>
        <taxon>Metastrongylidae</taxon>
        <taxon>Angiostrongylus</taxon>
    </lineage>
</organism>
<dbReference type="InterPro" id="IPR042185">
    <property type="entry name" value="Serpin_sf_2"/>
</dbReference>
<protein>
    <submittedName>
        <fullName evidence="5">SERPIN domain-containing protein</fullName>
    </submittedName>
</protein>
<dbReference type="InterPro" id="IPR000215">
    <property type="entry name" value="Serpin_fam"/>
</dbReference>
<evidence type="ECO:0000256" key="1">
    <source>
        <dbReference type="ARBA" id="ARBA00009500"/>
    </source>
</evidence>
<dbReference type="SMART" id="SM00093">
    <property type="entry name" value="SERPIN"/>
    <property type="match status" value="1"/>
</dbReference>
<dbReference type="PANTHER" id="PTHR11461:SF211">
    <property type="entry name" value="GH10112P-RELATED"/>
    <property type="match status" value="1"/>
</dbReference>
<dbReference type="Proteomes" id="UP000035642">
    <property type="component" value="Unassembled WGS sequence"/>
</dbReference>
<feature type="domain" description="Serpin" evidence="3">
    <location>
        <begin position="11"/>
        <end position="299"/>
    </location>
</feature>
<accession>A0A158PAS4</accession>
<comment type="similarity">
    <text evidence="1 2">Belongs to the serpin family.</text>
</comment>
<evidence type="ECO:0000256" key="2">
    <source>
        <dbReference type="RuleBase" id="RU000411"/>
    </source>
</evidence>
<keyword evidence="4" id="KW-1185">Reference proteome</keyword>
<reference evidence="5" key="2">
    <citation type="submission" date="2016-04" db="UniProtKB">
        <authorList>
            <consortium name="WormBaseParasite"/>
        </authorList>
    </citation>
    <scope>IDENTIFICATION</scope>
</reference>
<dbReference type="PANTHER" id="PTHR11461">
    <property type="entry name" value="SERINE PROTEASE INHIBITOR, SERPIN"/>
    <property type="match status" value="1"/>
</dbReference>
<evidence type="ECO:0000313" key="5">
    <source>
        <dbReference type="WBParaSite" id="ACAC_0000993501-mRNA-1"/>
    </source>
</evidence>
<dbReference type="GO" id="GO:0004867">
    <property type="term" value="F:serine-type endopeptidase inhibitor activity"/>
    <property type="evidence" value="ECO:0007669"/>
    <property type="project" value="InterPro"/>
</dbReference>
<dbReference type="AlphaFoldDB" id="A0A158PAS4"/>
<dbReference type="InterPro" id="IPR036186">
    <property type="entry name" value="Serpin_sf"/>
</dbReference>
<evidence type="ECO:0000259" key="3">
    <source>
        <dbReference type="SMART" id="SM00093"/>
    </source>
</evidence>
<reference evidence="4" key="1">
    <citation type="submission" date="2012-09" db="EMBL/GenBank/DDBJ databases">
        <authorList>
            <person name="Martin A.A."/>
        </authorList>
    </citation>
    <scope>NUCLEOTIDE SEQUENCE</scope>
</reference>
<dbReference type="GO" id="GO:0005615">
    <property type="term" value="C:extracellular space"/>
    <property type="evidence" value="ECO:0007669"/>
    <property type="project" value="InterPro"/>
</dbReference>
<dbReference type="Gene3D" id="2.30.39.10">
    <property type="entry name" value="Alpha-1-antitrypsin, domain 1"/>
    <property type="match status" value="1"/>
</dbReference>
<proteinExistence type="inferred from homology"/>
<sequence length="299" mass="33595">MFLTTEMDFGLAMLRHVPLNASAVVSPISVIFTLAMLQAGARSNTKEQIDELITKGFSDESITGYFSNLSNAILNGTDGVQTRMANDAFSLIINAIYFTAEWLDEFYRGYNSKAIFHSEEIRRETEFMNDFEVHRQYAEDDQVEVLSLPYKDVSYAFNIFLPKKRFGLESVRSMIDGTAIQKLLSKLEETFISVTIPKIKIETDFKLKEALMNMGVTEIFSDNADLTGISSKPALKISHAAHRAIIEVDEKGTTAAAATLFKVIPKMAAFKKPKKFVADHPFLFILTKHSNPLFMGQFV</sequence>
<dbReference type="InterPro" id="IPR023796">
    <property type="entry name" value="Serpin_dom"/>
</dbReference>
<dbReference type="InterPro" id="IPR042178">
    <property type="entry name" value="Serpin_sf_1"/>
</dbReference>